<gene>
    <name evidence="3" type="ORF">Cni_G06661</name>
</gene>
<dbReference type="GO" id="GO:0004523">
    <property type="term" value="F:RNA-DNA hybrid ribonuclease activity"/>
    <property type="evidence" value="ECO:0007669"/>
    <property type="project" value="InterPro"/>
</dbReference>
<evidence type="ECO:0000313" key="3">
    <source>
        <dbReference type="EMBL" id="WOK97953.1"/>
    </source>
</evidence>
<dbReference type="InterPro" id="IPR012337">
    <property type="entry name" value="RNaseH-like_sf"/>
</dbReference>
<reference evidence="3 4" key="1">
    <citation type="submission" date="2023-10" db="EMBL/GenBank/DDBJ databases">
        <title>Chromosome-scale genome assembly provides insights into flower coloration mechanisms of Canna indica.</title>
        <authorList>
            <person name="Li C."/>
        </authorList>
    </citation>
    <scope>NUCLEOTIDE SEQUENCE [LARGE SCALE GENOMIC DNA]</scope>
    <source>
        <tissue evidence="3">Flower</tissue>
    </source>
</reference>
<dbReference type="InterPro" id="IPR026960">
    <property type="entry name" value="RVT-Znf"/>
</dbReference>
<dbReference type="SUPFAM" id="SSF53098">
    <property type="entry name" value="Ribonuclease H-like"/>
    <property type="match status" value="1"/>
</dbReference>
<dbReference type="Pfam" id="PF13966">
    <property type="entry name" value="zf-RVT"/>
    <property type="match status" value="1"/>
</dbReference>
<protein>
    <recommendedName>
        <fullName evidence="5">Reverse transcriptase zinc-binding domain-containing protein</fullName>
    </recommendedName>
</protein>
<dbReference type="Pfam" id="PF13456">
    <property type="entry name" value="RVT_3"/>
    <property type="match status" value="1"/>
</dbReference>
<feature type="domain" description="RNase H type-1" evidence="1">
    <location>
        <begin position="182"/>
        <end position="297"/>
    </location>
</feature>
<dbReference type="InterPro" id="IPR036397">
    <property type="entry name" value="RNaseH_sf"/>
</dbReference>
<accession>A0AAQ3JXE2</accession>
<evidence type="ECO:0000259" key="2">
    <source>
        <dbReference type="Pfam" id="PF13966"/>
    </source>
</evidence>
<dbReference type="InterPro" id="IPR044730">
    <property type="entry name" value="RNase_H-like_dom_plant"/>
</dbReference>
<dbReference type="CDD" id="cd06222">
    <property type="entry name" value="RNase_H_like"/>
    <property type="match status" value="1"/>
</dbReference>
<feature type="domain" description="Reverse transcriptase zinc-binding" evidence="2">
    <location>
        <begin position="4"/>
        <end position="71"/>
    </location>
</feature>
<dbReference type="GO" id="GO:0003676">
    <property type="term" value="F:nucleic acid binding"/>
    <property type="evidence" value="ECO:0007669"/>
    <property type="project" value="InterPro"/>
</dbReference>
<keyword evidence="4" id="KW-1185">Reference proteome</keyword>
<evidence type="ECO:0000259" key="1">
    <source>
        <dbReference type="Pfam" id="PF13456"/>
    </source>
</evidence>
<proteinExistence type="predicted"/>
<dbReference type="EMBL" id="CP136891">
    <property type="protein sequence ID" value="WOK97953.1"/>
    <property type="molecule type" value="Genomic_DNA"/>
</dbReference>
<organism evidence="3 4">
    <name type="scientific">Canna indica</name>
    <name type="common">Indian-shot</name>
    <dbReference type="NCBI Taxonomy" id="4628"/>
    <lineage>
        <taxon>Eukaryota</taxon>
        <taxon>Viridiplantae</taxon>
        <taxon>Streptophyta</taxon>
        <taxon>Embryophyta</taxon>
        <taxon>Tracheophyta</taxon>
        <taxon>Spermatophyta</taxon>
        <taxon>Magnoliopsida</taxon>
        <taxon>Liliopsida</taxon>
        <taxon>Zingiberales</taxon>
        <taxon>Cannaceae</taxon>
        <taxon>Canna</taxon>
    </lineage>
</organism>
<dbReference type="AlphaFoldDB" id="A0AAQ3JXE2"/>
<evidence type="ECO:0008006" key="5">
    <source>
        <dbReference type="Google" id="ProtNLM"/>
    </source>
</evidence>
<dbReference type="Proteomes" id="UP001327560">
    <property type="component" value="Chromosome 2"/>
</dbReference>
<evidence type="ECO:0000313" key="4">
    <source>
        <dbReference type="Proteomes" id="UP001327560"/>
    </source>
</evidence>
<name>A0AAQ3JXE2_9LILI</name>
<dbReference type="InterPro" id="IPR002156">
    <property type="entry name" value="RNaseH_domain"/>
</dbReference>
<dbReference type="PANTHER" id="PTHR34146:SF3">
    <property type="entry name" value="POLYNUCLEOTIDYL TRANSFERASE, RIBONUCLEASE H-LIKE SUPERFAMILY PROTEIN"/>
    <property type="match status" value="1"/>
</dbReference>
<dbReference type="PANTHER" id="PTHR34146">
    <property type="entry name" value="POLYNUCLEOTIDYL TRANSFERASE, RIBONUCLEASE H-LIKE SUPERFAMILY PROTEIN-RELATED"/>
    <property type="match status" value="1"/>
</dbReference>
<sequence length="369" mass="43820">MVDFNWKKLWSLKVEPRVKMFLWKLAWGKLPTSKHFAKYTSMEAESCYVCNEWEDEANHILFGCKYVEEYWRWAKRKLGIQFKYKREWKDGGWMKEGERYEENSARKLINFIAVSLWLIWKNRNKIKHKEKGWSVYGLYARALADVLDFESEVGDRFQKGRMRTEQEMVDEIDMEDFRIFVDATWKEGNVAGCSFALYKGNNRICCGNTLMKACNPLHAEFMAIWYGLDNARKKGIKSIRVLSDCSRAIRVLKKEFEAEWKMKWLFNKIHRMVECFVACNWKFVRRENNVEAHTSARNILKESMEMYRGEEERNIPVNGERHGCISLLMNNKDGVIEKEYTSILVRDRECKTNCPLHPLPSTRVEGDLT</sequence>
<dbReference type="Gene3D" id="3.30.420.10">
    <property type="entry name" value="Ribonuclease H-like superfamily/Ribonuclease H"/>
    <property type="match status" value="1"/>
</dbReference>